<protein>
    <submittedName>
        <fullName evidence="1">Uncharacterized protein</fullName>
    </submittedName>
</protein>
<sequence>MKHIIKTIKCLLAALGNHIVFSSPIMQRVMNMPVIINQPAPARVNKVELKKS</sequence>
<name>A0ABS3YSA0_9BACT</name>
<evidence type="ECO:0000313" key="1">
    <source>
        <dbReference type="EMBL" id="MBO9200792.1"/>
    </source>
</evidence>
<keyword evidence="2" id="KW-1185">Reference proteome</keyword>
<dbReference type="EMBL" id="JAGHKO010000001">
    <property type="protein sequence ID" value="MBO9200792.1"/>
    <property type="molecule type" value="Genomic_DNA"/>
</dbReference>
<dbReference type="Proteomes" id="UP000677244">
    <property type="component" value="Unassembled WGS sequence"/>
</dbReference>
<comment type="caution">
    <text evidence="1">The sequence shown here is derived from an EMBL/GenBank/DDBJ whole genome shotgun (WGS) entry which is preliminary data.</text>
</comment>
<accession>A0ABS3YSA0</accession>
<proteinExistence type="predicted"/>
<dbReference type="RefSeq" id="WP_209138829.1">
    <property type="nucleotide sequence ID" value="NZ_JAGHKO010000001.1"/>
</dbReference>
<evidence type="ECO:0000313" key="2">
    <source>
        <dbReference type="Proteomes" id="UP000677244"/>
    </source>
</evidence>
<gene>
    <name evidence="1" type="ORF">J7I42_11000</name>
</gene>
<organism evidence="1 2">
    <name type="scientific">Niastella soli</name>
    <dbReference type="NCBI Taxonomy" id="2821487"/>
    <lineage>
        <taxon>Bacteria</taxon>
        <taxon>Pseudomonadati</taxon>
        <taxon>Bacteroidota</taxon>
        <taxon>Chitinophagia</taxon>
        <taxon>Chitinophagales</taxon>
        <taxon>Chitinophagaceae</taxon>
        <taxon>Niastella</taxon>
    </lineage>
</organism>
<reference evidence="1 2" key="1">
    <citation type="submission" date="2021-03" db="EMBL/GenBank/DDBJ databases">
        <title>Assistant Professor.</title>
        <authorList>
            <person name="Huq M.A."/>
        </authorList>
    </citation>
    <scope>NUCLEOTIDE SEQUENCE [LARGE SCALE GENOMIC DNA]</scope>
    <source>
        <strain evidence="1 2">MAH-29</strain>
    </source>
</reference>